<feature type="domain" description="FAD-binding PCMH-type" evidence="4">
    <location>
        <begin position="134"/>
        <end position="317"/>
    </location>
</feature>
<dbReference type="PANTHER" id="PTHR13878:SF97">
    <property type="entry name" value="ISOAMYL ALCOHOL OXIDASE"/>
    <property type="match status" value="1"/>
</dbReference>
<feature type="chain" id="PRO_5013378626" description="FAD-binding PCMH-type domain-containing protein" evidence="3">
    <location>
        <begin position="26"/>
        <end position="594"/>
    </location>
</feature>
<evidence type="ECO:0000256" key="1">
    <source>
        <dbReference type="ARBA" id="ARBA00005466"/>
    </source>
</evidence>
<dbReference type="InterPro" id="IPR036318">
    <property type="entry name" value="FAD-bd_PCMH-like_sf"/>
</dbReference>
<dbReference type="SUPFAM" id="SSF56176">
    <property type="entry name" value="FAD-binding/transporter-associated domain-like"/>
    <property type="match status" value="1"/>
</dbReference>
<keyword evidence="6" id="KW-1185">Reference proteome</keyword>
<dbReference type="InterPro" id="IPR016166">
    <property type="entry name" value="FAD-bd_PCMH"/>
</dbReference>
<dbReference type="GO" id="GO:0071949">
    <property type="term" value="F:FAD binding"/>
    <property type="evidence" value="ECO:0007669"/>
    <property type="project" value="InterPro"/>
</dbReference>
<accession>A0A2B7WRV6</accession>
<keyword evidence="3" id="KW-0732">Signal</keyword>
<dbReference type="Proteomes" id="UP000223968">
    <property type="component" value="Unassembled WGS sequence"/>
</dbReference>
<dbReference type="AlphaFoldDB" id="A0A2B7WRV6"/>
<evidence type="ECO:0000256" key="2">
    <source>
        <dbReference type="ARBA" id="ARBA00023002"/>
    </source>
</evidence>
<gene>
    <name evidence="5" type="ORF">AJ79_08576</name>
</gene>
<dbReference type="Pfam" id="PF08031">
    <property type="entry name" value="BBE"/>
    <property type="match status" value="1"/>
</dbReference>
<evidence type="ECO:0000256" key="3">
    <source>
        <dbReference type="SAM" id="SignalP"/>
    </source>
</evidence>
<comment type="caution">
    <text evidence="5">The sequence shown here is derived from an EMBL/GenBank/DDBJ whole genome shotgun (WGS) entry which is preliminary data.</text>
</comment>
<dbReference type="GO" id="GO:0016491">
    <property type="term" value="F:oxidoreductase activity"/>
    <property type="evidence" value="ECO:0007669"/>
    <property type="project" value="UniProtKB-KW"/>
</dbReference>
<dbReference type="InterPro" id="IPR006094">
    <property type="entry name" value="Oxid_FAD_bind_N"/>
</dbReference>
<evidence type="ECO:0000259" key="4">
    <source>
        <dbReference type="PROSITE" id="PS51387"/>
    </source>
</evidence>
<name>A0A2B7WRV6_9EURO</name>
<dbReference type="PANTHER" id="PTHR13878">
    <property type="entry name" value="GULONOLACTONE OXIDASE"/>
    <property type="match status" value="1"/>
</dbReference>
<keyword evidence="2" id="KW-0560">Oxidoreductase</keyword>
<protein>
    <recommendedName>
        <fullName evidence="4">FAD-binding PCMH-type domain-containing protein</fullName>
    </recommendedName>
</protein>
<dbReference type="PROSITE" id="PS51387">
    <property type="entry name" value="FAD_PCMH"/>
    <property type="match status" value="1"/>
</dbReference>
<organism evidence="5 6">
    <name type="scientific">Helicocarpus griseus UAMH5409</name>
    <dbReference type="NCBI Taxonomy" id="1447875"/>
    <lineage>
        <taxon>Eukaryota</taxon>
        <taxon>Fungi</taxon>
        <taxon>Dikarya</taxon>
        <taxon>Ascomycota</taxon>
        <taxon>Pezizomycotina</taxon>
        <taxon>Eurotiomycetes</taxon>
        <taxon>Eurotiomycetidae</taxon>
        <taxon>Onygenales</taxon>
        <taxon>Ajellomycetaceae</taxon>
        <taxon>Helicocarpus</taxon>
    </lineage>
</organism>
<dbReference type="OrthoDB" id="9983560at2759"/>
<sequence>MGLLIRSSFVQLSLALLAIASPVEQRERGTIAKRQDGTYSCKCYEGDDCWPTKAAWSTLSTAVGGRLEKVVPVAAVCYNEFEGIPTYDAEECAQVTENYSNEQWQTDQQVLNLWDYWTNTTCLPTDNPEASCTLGYYPEYVIMAETASDVKAGIDFARENNVRLIIRNTGHDFLGRSTGYGSLAINTHSFKDMEYMKHYISPGGEYEGSALKIGAGVQGVDIYSLLNKQDPPQVFIGGECATVGIAGGYIQGGGHGPLSTLYGMAADQALEFEVITADGEFRSVSAVNNPDLFWALKGGGPATYAAVLSVTVKTFDDTKAAGFTLDLNTTHTTNADLFWKGVEIFHSYSNHWIENGMMVYFEIYSGNMFRVHPAVGPNMTAEQLQTLAQPVMDELDAAGVPYDYAIKEFGSFYDLYMELFEPEPVPQTALVGGRIFAKADIADYNAEIVQGYRSGIDGDAGNMLYIGHVVGPGVGKPEADNAIHPTWRQASTFTITSLAVPVGANLTQKRTLQDYLNEKVDGPLIAASPNGAAYVNEGNLEEPNWQEAYWGFKYPRLYELKKKWDPEHVFYARTTPGTEAWEVIDTNTRLCKKL</sequence>
<dbReference type="EMBL" id="PDNB01000206">
    <property type="protein sequence ID" value="PGG99308.1"/>
    <property type="molecule type" value="Genomic_DNA"/>
</dbReference>
<feature type="signal peptide" evidence="3">
    <location>
        <begin position="1"/>
        <end position="25"/>
    </location>
</feature>
<evidence type="ECO:0000313" key="5">
    <source>
        <dbReference type="EMBL" id="PGG99308.1"/>
    </source>
</evidence>
<proteinExistence type="inferred from homology"/>
<evidence type="ECO:0000313" key="6">
    <source>
        <dbReference type="Proteomes" id="UP000223968"/>
    </source>
</evidence>
<dbReference type="Gene3D" id="3.30.465.10">
    <property type="match status" value="2"/>
</dbReference>
<dbReference type="InterPro" id="IPR016169">
    <property type="entry name" value="FAD-bd_PCMH_sub2"/>
</dbReference>
<dbReference type="STRING" id="1447875.A0A2B7WRV6"/>
<dbReference type="InterPro" id="IPR050432">
    <property type="entry name" value="FAD-linked_Oxidoreductases_BP"/>
</dbReference>
<reference evidence="5 6" key="1">
    <citation type="submission" date="2017-10" db="EMBL/GenBank/DDBJ databases">
        <title>Comparative genomics in systemic dimorphic fungi from Ajellomycetaceae.</title>
        <authorList>
            <person name="Munoz J.F."/>
            <person name="Mcewen J.G."/>
            <person name="Clay O.K."/>
            <person name="Cuomo C.A."/>
        </authorList>
    </citation>
    <scope>NUCLEOTIDE SEQUENCE [LARGE SCALE GENOMIC DNA]</scope>
    <source>
        <strain evidence="5 6">UAMH5409</strain>
    </source>
</reference>
<dbReference type="InterPro" id="IPR012951">
    <property type="entry name" value="BBE"/>
</dbReference>
<comment type="similarity">
    <text evidence="1">Belongs to the oxygen-dependent FAD-linked oxidoreductase family.</text>
</comment>
<dbReference type="Pfam" id="PF01565">
    <property type="entry name" value="FAD_binding_4"/>
    <property type="match status" value="1"/>
</dbReference>